<keyword evidence="1" id="KW-1133">Transmembrane helix</keyword>
<evidence type="ECO:0000256" key="1">
    <source>
        <dbReference type="SAM" id="Phobius"/>
    </source>
</evidence>
<organism evidence="4">
    <name type="scientific">Schistosoma curassoni</name>
    <dbReference type="NCBI Taxonomy" id="6186"/>
    <lineage>
        <taxon>Eukaryota</taxon>
        <taxon>Metazoa</taxon>
        <taxon>Spiralia</taxon>
        <taxon>Lophotrochozoa</taxon>
        <taxon>Platyhelminthes</taxon>
        <taxon>Trematoda</taxon>
        <taxon>Digenea</taxon>
        <taxon>Strigeidida</taxon>
        <taxon>Schistosomatoidea</taxon>
        <taxon>Schistosomatidae</taxon>
        <taxon>Schistosoma</taxon>
    </lineage>
</organism>
<proteinExistence type="predicted"/>
<keyword evidence="3" id="KW-1185">Reference proteome</keyword>
<name>A0A183JMB7_9TREM</name>
<keyword evidence="1" id="KW-0472">Membrane</keyword>
<dbReference type="WBParaSite" id="SCUD_0000384901-mRNA-1">
    <property type="protein sequence ID" value="SCUD_0000384901-mRNA-1"/>
    <property type="gene ID" value="SCUD_0000384901"/>
</dbReference>
<reference evidence="4" key="1">
    <citation type="submission" date="2016-06" db="UniProtKB">
        <authorList>
            <consortium name="WormBaseParasite"/>
        </authorList>
    </citation>
    <scope>IDENTIFICATION</scope>
</reference>
<accession>A0A183JMB7</accession>
<dbReference type="STRING" id="6186.A0A183JMB7"/>
<protein>
    <submittedName>
        <fullName evidence="2 4">Uncharacterized protein</fullName>
    </submittedName>
</protein>
<evidence type="ECO:0000313" key="2">
    <source>
        <dbReference type="EMBL" id="VDO84867.1"/>
    </source>
</evidence>
<evidence type="ECO:0000313" key="4">
    <source>
        <dbReference type="WBParaSite" id="SCUD_0000384901-mRNA-1"/>
    </source>
</evidence>
<evidence type="ECO:0000313" key="3">
    <source>
        <dbReference type="Proteomes" id="UP000279833"/>
    </source>
</evidence>
<sequence length="107" mass="13138">MDYSITKNINKNKMNTISNTTTTTTTTNNNNVTKKTNDCRAAYKYLTWREKDRRRRFREEWKHLWLVIPYGRYEVSYLLMLMYLEEGYCFFNILAIIYWIKLEYASF</sequence>
<feature type="transmembrane region" description="Helical" evidence="1">
    <location>
        <begin position="77"/>
        <end position="100"/>
    </location>
</feature>
<reference evidence="2 3" key="2">
    <citation type="submission" date="2018-11" db="EMBL/GenBank/DDBJ databases">
        <authorList>
            <consortium name="Pathogen Informatics"/>
        </authorList>
    </citation>
    <scope>NUCLEOTIDE SEQUENCE [LARGE SCALE GENOMIC DNA]</scope>
    <source>
        <strain evidence="2">Dakar</strain>
        <strain evidence="3">Dakar, Senegal</strain>
    </source>
</reference>
<dbReference type="AlphaFoldDB" id="A0A183JMB7"/>
<dbReference type="EMBL" id="UZAK01004602">
    <property type="protein sequence ID" value="VDO84867.1"/>
    <property type="molecule type" value="Genomic_DNA"/>
</dbReference>
<dbReference type="Proteomes" id="UP000279833">
    <property type="component" value="Unassembled WGS sequence"/>
</dbReference>
<gene>
    <name evidence="2" type="ORF">SCUD_LOCUS3849</name>
</gene>
<keyword evidence="1" id="KW-0812">Transmembrane</keyword>